<feature type="region of interest" description="Disordered" evidence="1">
    <location>
        <begin position="1"/>
        <end position="25"/>
    </location>
</feature>
<evidence type="ECO:0000256" key="1">
    <source>
        <dbReference type="SAM" id="MobiDB-lite"/>
    </source>
</evidence>
<proteinExistence type="predicted"/>
<keyword evidence="2" id="KW-0812">Transmembrane</keyword>
<accession>A0ABP9NZZ6</accession>
<sequence>MPGGRRQTYRRRYPASPERPPTPAHNRWWNRATKSIVTVIVTLGAVAGAVSTIISLWPSPDADDSAEVGVRIIPGIPLSEYQHRVESTGTISLKGYSPPGDEPAPAPTVGAAPSEATTPGSTAAAQPTERSAPATSDPDPTGTPTPAMSDPEGASSPTAEPSDNPMRTSGDRSSRQIGDPSPTETAGPSPEVTVIGDDSVNQAHVAEVEDAYVDLTGDSSVPSEFIAIGNAVAPSGEPVEPAVAAERIAQVLTDARHAPSTADPAVPGPEPLGVVVSTDLDLSGLRGESLTLSWSMWQEAGGIRLSGDWLNDNLAYRIEPRTDHATTTLDVWIPMPREPGSYFVRVDLRHGPTRIDSGESERFE</sequence>
<keyword evidence="2" id="KW-0472">Membrane</keyword>
<protein>
    <submittedName>
        <fullName evidence="3">Uncharacterized protein</fullName>
    </submittedName>
</protein>
<feature type="region of interest" description="Disordered" evidence="1">
    <location>
        <begin position="90"/>
        <end position="195"/>
    </location>
</feature>
<dbReference type="Proteomes" id="UP001500804">
    <property type="component" value="Unassembled WGS sequence"/>
</dbReference>
<organism evidence="3 4">
    <name type="scientific">Pseudonocardia adelaidensis</name>
    <dbReference type="NCBI Taxonomy" id="648754"/>
    <lineage>
        <taxon>Bacteria</taxon>
        <taxon>Bacillati</taxon>
        <taxon>Actinomycetota</taxon>
        <taxon>Actinomycetes</taxon>
        <taxon>Pseudonocardiales</taxon>
        <taxon>Pseudonocardiaceae</taxon>
        <taxon>Pseudonocardia</taxon>
    </lineage>
</organism>
<name>A0ABP9NZZ6_9PSEU</name>
<comment type="caution">
    <text evidence="3">The sequence shown here is derived from an EMBL/GenBank/DDBJ whole genome shotgun (WGS) entry which is preliminary data.</text>
</comment>
<feature type="compositionally biased region" description="Low complexity" evidence="1">
    <location>
        <begin position="132"/>
        <end position="147"/>
    </location>
</feature>
<feature type="transmembrane region" description="Helical" evidence="2">
    <location>
        <begin position="36"/>
        <end position="57"/>
    </location>
</feature>
<dbReference type="EMBL" id="BAABJO010000038">
    <property type="protein sequence ID" value="GAA5137686.1"/>
    <property type="molecule type" value="Genomic_DNA"/>
</dbReference>
<keyword evidence="4" id="KW-1185">Reference proteome</keyword>
<dbReference type="RefSeq" id="WP_345611291.1">
    <property type="nucleotide sequence ID" value="NZ_BAABJO010000038.1"/>
</dbReference>
<evidence type="ECO:0000313" key="3">
    <source>
        <dbReference type="EMBL" id="GAA5137686.1"/>
    </source>
</evidence>
<feature type="compositionally biased region" description="Polar residues" evidence="1">
    <location>
        <begin position="155"/>
        <end position="167"/>
    </location>
</feature>
<evidence type="ECO:0000313" key="4">
    <source>
        <dbReference type="Proteomes" id="UP001500804"/>
    </source>
</evidence>
<keyword evidence="2" id="KW-1133">Transmembrane helix</keyword>
<evidence type="ECO:0000256" key="2">
    <source>
        <dbReference type="SAM" id="Phobius"/>
    </source>
</evidence>
<gene>
    <name evidence="3" type="ORF">GCM10023320_70870</name>
</gene>
<reference evidence="4" key="1">
    <citation type="journal article" date="2019" name="Int. J. Syst. Evol. Microbiol.">
        <title>The Global Catalogue of Microorganisms (GCM) 10K type strain sequencing project: providing services to taxonomists for standard genome sequencing and annotation.</title>
        <authorList>
            <consortium name="The Broad Institute Genomics Platform"/>
            <consortium name="The Broad Institute Genome Sequencing Center for Infectious Disease"/>
            <person name="Wu L."/>
            <person name="Ma J."/>
        </authorList>
    </citation>
    <scope>NUCLEOTIDE SEQUENCE [LARGE SCALE GENOMIC DNA]</scope>
    <source>
        <strain evidence="4">JCM 18302</strain>
    </source>
</reference>
<feature type="compositionally biased region" description="Polar residues" evidence="1">
    <location>
        <begin position="115"/>
        <end position="129"/>
    </location>
</feature>